<proteinExistence type="inferred from homology"/>
<dbReference type="Pfam" id="PF01370">
    <property type="entry name" value="Epimerase"/>
    <property type="match status" value="1"/>
</dbReference>
<comment type="pathway">
    <text evidence="1">Bacterial outer membrane biogenesis; LPS O-antigen biosynthesis.</text>
</comment>
<dbReference type="Proteomes" id="UP001629230">
    <property type="component" value="Unassembled WGS sequence"/>
</dbReference>
<protein>
    <submittedName>
        <fullName evidence="4">NAD(P)-dependent oxidoreductase</fullName>
    </submittedName>
</protein>
<dbReference type="InterPro" id="IPR036291">
    <property type="entry name" value="NAD(P)-bd_dom_sf"/>
</dbReference>
<dbReference type="CDD" id="cd08946">
    <property type="entry name" value="SDR_e"/>
    <property type="match status" value="1"/>
</dbReference>
<dbReference type="PANTHER" id="PTHR43000">
    <property type="entry name" value="DTDP-D-GLUCOSE 4,6-DEHYDRATASE-RELATED"/>
    <property type="match status" value="1"/>
</dbReference>
<dbReference type="RefSeq" id="WP_132381964.1">
    <property type="nucleotide sequence ID" value="NZ_JAQQEZ010000009.1"/>
</dbReference>
<name>A0ABW9ARJ0_9BURK</name>
<feature type="domain" description="NAD-dependent epimerase/dehydratase" evidence="3">
    <location>
        <begin position="3"/>
        <end position="222"/>
    </location>
</feature>
<dbReference type="InterPro" id="IPR001509">
    <property type="entry name" value="Epimerase_deHydtase"/>
</dbReference>
<evidence type="ECO:0000313" key="5">
    <source>
        <dbReference type="Proteomes" id="UP001629230"/>
    </source>
</evidence>
<sequence length="305" mass="31908">MRVLVTGGSGFLGAWIMRRLLRKGISVRAFDLRADTRLLEALAPEQAATAQWASGDMANPADVSRALNGCDAVIHLAGVLTPACALDPVRGAQINLIGTLNVFEAARAAGLKNVLYASSAGVFGPDDGAVPFPQTFYGAFKLACEGAARAYWHDHGIASVGFRPLVVYGAGRETGSSAGPSLACRAAARGEPYTIPFTGSTGLVFADDVAAAYEAALVRAPRGAHVFTLAGDIVSVDQVIERIGVIVPGACIDTTGAPLPIATSFPVDPTLEELLPDLPHTSLDEGLRQTVDFYRQPASFHIHTK</sequence>
<dbReference type="SUPFAM" id="SSF51735">
    <property type="entry name" value="NAD(P)-binding Rossmann-fold domains"/>
    <property type="match status" value="1"/>
</dbReference>
<evidence type="ECO:0000259" key="3">
    <source>
        <dbReference type="Pfam" id="PF01370"/>
    </source>
</evidence>
<organism evidence="4 5">
    <name type="scientific">Paraburkholderia dipogonis</name>
    <dbReference type="NCBI Taxonomy" id="1211383"/>
    <lineage>
        <taxon>Bacteria</taxon>
        <taxon>Pseudomonadati</taxon>
        <taxon>Pseudomonadota</taxon>
        <taxon>Betaproteobacteria</taxon>
        <taxon>Burkholderiales</taxon>
        <taxon>Burkholderiaceae</taxon>
        <taxon>Paraburkholderia</taxon>
    </lineage>
</organism>
<comment type="similarity">
    <text evidence="2">Belongs to the NAD(P)-dependent epimerase/dehydratase family.</text>
</comment>
<evidence type="ECO:0000256" key="1">
    <source>
        <dbReference type="ARBA" id="ARBA00005125"/>
    </source>
</evidence>
<reference evidence="4 5" key="1">
    <citation type="journal article" date="2024" name="Chem. Sci.">
        <title>Discovery of megapolipeptins by genome mining of a Burkholderiales bacteria collection.</title>
        <authorList>
            <person name="Paulo B.S."/>
            <person name="Recchia M.J.J."/>
            <person name="Lee S."/>
            <person name="Fergusson C.H."/>
            <person name="Romanowski S.B."/>
            <person name="Hernandez A."/>
            <person name="Krull N."/>
            <person name="Liu D.Y."/>
            <person name="Cavanagh H."/>
            <person name="Bos A."/>
            <person name="Gray C.A."/>
            <person name="Murphy B.T."/>
            <person name="Linington R.G."/>
            <person name="Eustaquio A.S."/>
        </authorList>
    </citation>
    <scope>NUCLEOTIDE SEQUENCE [LARGE SCALE GENOMIC DNA]</scope>
    <source>
        <strain evidence="4 5">RL17-350-BIC-A</strain>
    </source>
</reference>
<evidence type="ECO:0000256" key="2">
    <source>
        <dbReference type="ARBA" id="ARBA00007637"/>
    </source>
</evidence>
<dbReference type="EMBL" id="JAQQEZ010000009">
    <property type="protein sequence ID" value="MFM0002573.1"/>
    <property type="molecule type" value="Genomic_DNA"/>
</dbReference>
<accession>A0ABW9ARJ0</accession>
<keyword evidence="5" id="KW-1185">Reference proteome</keyword>
<comment type="caution">
    <text evidence="4">The sequence shown here is derived from an EMBL/GenBank/DDBJ whole genome shotgun (WGS) entry which is preliminary data.</text>
</comment>
<dbReference type="Gene3D" id="3.40.50.720">
    <property type="entry name" value="NAD(P)-binding Rossmann-like Domain"/>
    <property type="match status" value="1"/>
</dbReference>
<gene>
    <name evidence="4" type="ORF">PQR57_16245</name>
</gene>
<evidence type="ECO:0000313" key="4">
    <source>
        <dbReference type="EMBL" id="MFM0002573.1"/>
    </source>
</evidence>